<feature type="region of interest" description="Disordered" evidence="1">
    <location>
        <begin position="121"/>
        <end position="144"/>
    </location>
</feature>
<reference evidence="2" key="2">
    <citation type="submission" date="2015-07" db="EMBL/GenBank/DDBJ databases">
        <title>Plasmids, circular viruses and viroids from rat gut.</title>
        <authorList>
            <person name="Jorgensen T.J."/>
            <person name="Hansen M.A."/>
            <person name="Xu Z."/>
            <person name="Tabak M.A."/>
            <person name="Sorensen S.J."/>
            <person name="Hansen L.H."/>
        </authorList>
    </citation>
    <scope>NUCLEOTIDE SEQUENCE</scope>
    <source>
        <strain evidence="2">RGRH0415</strain>
    </source>
</reference>
<feature type="compositionally biased region" description="Basic residues" evidence="1">
    <location>
        <begin position="133"/>
        <end position="144"/>
    </location>
</feature>
<evidence type="ECO:0000313" key="2">
    <source>
        <dbReference type="EMBL" id="CRY94956.1"/>
    </source>
</evidence>
<proteinExistence type="predicted"/>
<dbReference type="EMBL" id="LN853061">
    <property type="protein sequence ID" value="CRY94956.1"/>
    <property type="molecule type" value="Genomic_DNA"/>
</dbReference>
<name>A0A0H5PYZ4_9ZZZZ</name>
<dbReference type="AlphaFoldDB" id="A0A0H5PYZ4"/>
<feature type="compositionally biased region" description="Low complexity" evidence="1">
    <location>
        <begin position="123"/>
        <end position="132"/>
    </location>
</feature>
<reference evidence="2" key="1">
    <citation type="submission" date="2015-06" db="EMBL/GenBank/DDBJ databases">
        <authorList>
            <person name="Joergensen T."/>
        </authorList>
    </citation>
    <scope>NUCLEOTIDE SEQUENCE</scope>
    <source>
        <strain evidence="2">RGRH0415</strain>
    </source>
</reference>
<sequence length="247" mass="26653">MDKAAAPRASLGTAPSGFRPCPPLPLQNIPGAARGQLRAVAHRPRLPPIFKNSFWDSQDTQDSRTARLTARRLGRHPSPTANQNEKAQRLDAIGGSTINDVAEGGTVAATCYPCPLLRHSVSRSRSAPTSPRRGARRTHPHGGHLRALISRYSASAGRNERHRRDHDAAGIAWRGPTPLVGVGNTQGRRPRSPPKDGRSWGPCLPPRGGLVFIGCPHLRKGAVRHPVEDVRRKIPKNNSNICSSAMG</sequence>
<accession>A0A0H5PYZ4</accession>
<feature type="region of interest" description="Disordered" evidence="1">
    <location>
        <begin position="1"/>
        <end position="30"/>
    </location>
</feature>
<protein>
    <submittedName>
        <fullName evidence="2">Uncharacterized protein</fullName>
    </submittedName>
</protein>
<organism evidence="2">
    <name type="scientific">uncultured prokaryote</name>
    <dbReference type="NCBI Taxonomy" id="198431"/>
    <lineage>
        <taxon>unclassified sequences</taxon>
        <taxon>environmental samples</taxon>
    </lineage>
</organism>
<evidence type="ECO:0000256" key="1">
    <source>
        <dbReference type="SAM" id="MobiDB-lite"/>
    </source>
</evidence>
<feature type="region of interest" description="Disordered" evidence="1">
    <location>
        <begin position="172"/>
        <end position="201"/>
    </location>
</feature>